<comment type="caution">
    <text evidence="15">Lacks conserved residue(s) required for the propagation of feature annotation.</text>
</comment>
<dbReference type="GO" id="GO:0009097">
    <property type="term" value="P:isoleucine biosynthetic process"/>
    <property type="evidence" value="ECO:0007669"/>
    <property type="project" value="UniProtKB-UniRule"/>
</dbReference>
<dbReference type="EMBL" id="QRAN01000007">
    <property type="protein sequence ID" value="RLQ22278.1"/>
    <property type="molecule type" value="Genomic_DNA"/>
</dbReference>
<evidence type="ECO:0000256" key="1">
    <source>
        <dbReference type="ARBA" id="ARBA00001946"/>
    </source>
</evidence>
<evidence type="ECO:0000259" key="16">
    <source>
        <dbReference type="Pfam" id="PF00920"/>
    </source>
</evidence>
<feature type="binding site" evidence="15">
    <location>
        <position position="452"/>
    </location>
    <ligand>
        <name>Mg(2+)</name>
        <dbReference type="ChEBI" id="CHEBI:18420"/>
    </ligand>
</feature>
<name>A0A3L7DXH8_9GAMM</name>
<feature type="binding site" evidence="15">
    <location>
        <position position="57"/>
    </location>
    <ligand>
        <name>[2Fe-2S] cluster</name>
        <dbReference type="ChEBI" id="CHEBI:190135"/>
    </ligand>
</feature>
<gene>
    <name evidence="15" type="primary">ilvD</name>
    <name evidence="18" type="ORF">DWB85_08310</name>
</gene>
<evidence type="ECO:0000313" key="19">
    <source>
        <dbReference type="Proteomes" id="UP000265509"/>
    </source>
</evidence>
<comment type="function">
    <text evidence="15">Functions in the biosynthesis of branched-chain amino acids. Catalyzes the dehydration of (2R,3R)-2,3-dihydroxy-3-methylpentanoate (2,3-dihydroxy-3-methylvalerate) into 2-oxo-3-methylpentanoate (2-oxo-3-methylvalerate) and of (2R)-2,3-dihydroxy-3-methylbutanoate (2,3-dihydroxyisovalerate) into 2-oxo-3-methylbutanoate (2-oxoisovalerate), the penultimate precursor to L-isoleucine and L-valine, respectively.</text>
</comment>
<dbReference type="GO" id="GO:0009099">
    <property type="term" value="P:L-valine biosynthetic process"/>
    <property type="evidence" value="ECO:0007669"/>
    <property type="project" value="UniProtKB-UniRule"/>
</dbReference>
<dbReference type="SUPFAM" id="SSF52016">
    <property type="entry name" value="LeuD/IlvD-like"/>
    <property type="match status" value="1"/>
</dbReference>
<keyword evidence="7 15" id="KW-0408">Iron</keyword>
<dbReference type="NCBIfam" id="NF002068">
    <property type="entry name" value="PRK00911.1"/>
    <property type="match status" value="1"/>
</dbReference>
<keyword evidence="3 15" id="KW-0028">Amino-acid biosynthesis</keyword>
<dbReference type="UniPathway" id="UPA00047">
    <property type="reaction ID" value="UER00057"/>
</dbReference>
<dbReference type="Pfam" id="PF24877">
    <property type="entry name" value="ILV_EDD_C"/>
    <property type="match status" value="1"/>
</dbReference>
<dbReference type="InterPro" id="IPR020558">
    <property type="entry name" value="DiOHA_6PGluconate_deHydtase_CS"/>
</dbReference>
<evidence type="ECO:0000256" key="5">
    <source>
        <dbReference type="ARBA" id="ARBA00022723"/>
    </source>
</evidence>
<dbReference type="InterPro" id="IPR004404">
    <property type="entry name" value="DihydroxyA_deHydtase"/>
</dbReference>
<keyword evidence="19" id="KW-1185">Reference proteome</keyword>
<dbReference type="Proteomes" id="UP000265509">
    <property type="component" value="Unassembled WGS sequence"/>
</dbReference>
<sequence>MSNDNNAKRPPYRSNVMKAGPVKAAARAMLRGLGLDDEDIAQPFVGVVSSHGEMSACNMRLNEVSEQARWGIYRGGGTPREFNTISVSDALVNGHTGMHFSLMSREVIADSIELVVRAHQYDGLMCIGACDKNFPGMMMALTRLNVPGAFLNGGPALPGRFRDQPVEIKTVGEYTGKLIAKQSDEEELEAVSRAAWPASGCCAGQFTANTMGMVAEVLGFAPLGSSTIPSVHSQRRAMARKAGRQLMVAVEANYPLPRDLVTRESLENACAAVSATGGSTNAVLHIPAIANEAGIDFDVDDVAAVFARTPLITHLSPSGPYLYPDLHEVGGVPVVLKQLLAGGYLHGDCLTLDGRTLAEALADAPDADGRVVMPIEQPRTEGGGLAVLKGNLAPDGAVIKTAGLERSSFSGPARVFESEEACLQSVLADDINEGEAVVIRNEGPVGGPGMREMVTVTALLYGMGKGESVALVTDGRFSGASRGFSVGYVTPEAALGGPLALVEDGDTINIDLHSKSLTLEVDEQTLAARRTGTERGDPSGKAYMTRSGYAQKYVASVGPATRGAVTHAGNVHWPNEAQPGNQD</sequence>
<dbReference type="PROSITE" id="PS00887">
    <property type="entry name" value="ILVD_EDD_2"/>
    <property type="match status" value="1"/>
</dbReference>
<evidence type="ECO:0000259" key="17">
    <source>
        <dbReference type="Pfam" id="PF24877"/>
    </source>
</evidence>
<feature type="binding site" evidence="15">
    <location>
        <position position="89"/>
    </location>
    <ligand>
        <name>Mg(2+)</name>
        <dbReference type="ChEBI" id="CHEBI:18420"/>
    </ligand>
</feature>
<keyword evidence="4 15" id="KW-0001">2Fe-2S</keyword>
<evidence type="ECO:0000256" key="9">
    <source>
        <dbReference type="ARBA" id="ARBA00023239"/>
    </source>
</evidence>
<comment type="pathway">
    <text evidence="12 15">Amino-acid biosynthesis; L-valine biosynthesis; L-valine from pyruvate: step 3/4.</text>
</comment>
<evidence type="ECO:0000256" key="15">
    <source>
        <dbReference type="HAMAP-Rule" id="MF_00012"/>
    </source>
</evidence>
<dbReference type="SUPFAM" id="SSF143975">
    <property type="entry name" value="IlvD/EDD N-terminal domain-like"/>
    <property type="match status" value="1"/>
</dbReference>
<evidence type="ECO:0000256" key="11">
    <source>
        <dbReference type="ARBA" id="ARBA00029304"/>
    </source>
</evidence>
<evidence type="ECO:0000256" key="7">
    <source>
        <dbReference type="ARBA" id="ARBA00023004"/>
    </source>
</evidence>
<accession>A0A3L7DXH8</accession>
<feature type="domain" description="Dihydroxy-acid/6-phosphogluconate dehydratase C-terminal" evidence="17">
    <location>
        <begin position="371"/>
        <end position="564"/>
    </location>
</feature>
<dbReference type="PANTHER" id="PTHR21000">
    <property type="entry name" value="DIHYDROXY-ACID DEHYDRATASE DAD"/>
    <property type="match status" value="1"/>
</dbReference>
<evidence type="ECO:0000256" key="8">
    <source>
        <dbReference type="ARBA" id="ARBA00023014"/>
    </source>
</evidence>
<evidence type="ECO:0000256" key="10">
    <source>
        <dbReference type="ARBA" id="ARBA00023304"/>
    </source>
</evidence>
<comment type="similarity">
    <text evidence="2 15">Belongs to the IlvD/Edd family.</text>
</comment>
<dbReference type="InterPro" id="IPR050165">
    <property type="entry name" value="DHAD_IlvD/Edd"/>
</dbReference>
<dbReference type="RefSeq" id="WP_117953752.1">
    <property type="nucleotide sequence ID" value="NZ_QRAN01000007.1"/>
</dbReference>
<dbReference type="EC" id="4.2.1.9" evidence="14 15"/>
<feature type="domain" description="Dihydroxy-acid/6-phosphogluconate dehydratase N-terminal" evidence="16">
    <location>
        <begin position="42"/>
        <end position="359"/>
    </location>
</feature>
<comment type="cofactor">
    <cofactor evidence="1 15">
        <name>Mg(2+)</name>
        <dbReference type="ChEBI" id="CHEBI:18420"/>
    </cofactor>
</comment>
<comment type="cofactor">
    <cofactor evidence="15">
        <name>[2Fe-2S] cluster</name>
        <dbReference type="ChEBI" id="CHEBI:190135"/>
    </cofactor>
    <text evidence="15">Binds 1 [2Fe-2S] cluster per subunit. This cluster acts as a Lewis acid cofactor.</text>
</comment>
<dbReference type="GO" id="GO:0051537">
    <property type="term" value="F:2 iron, 2 sulfur cluster binding"/>
    <property type="evidence" value="ECO:0007669"/>
    <property type="project" value="UniProtKB-UniRule"/>
</dbReference>
<feature type="binding site" evidence="15">
    <location>
        <position position="131"/>
    </location>
    <ligand>
        <name>Mg(2+)</name>
        <dbReference type="ChEBI" id="CHEBI:18420"/>
    </ligand>
</feature>
<evidence type="ECO:0000256" key="12">
    <source>
        <dbReference type="ARBA" id="ARBA00029436"/>
    </source>
</evidence>
<evidence type="ECO:0000313" key="18">
    <source>
        <dbReference type="EMBL" id="RLQ22278.1"/>
    </source>
</evidence>
<dbReference type="InterPro" id="IPR037237">
    <property type="entry name" value="IlvD/EDD_N"/>
</dbReference>
<dbReference type="PROSITE" id="PS00886">
    <property type="entry name" value="ILVD_EDD_1"/>
    <property type="match status" value="1"/>
</dbReference>
<keyword evidence="6 15" id="KW-0460">Magnesium</keyword>
<dbReference type="GO" id="GO:0004160">
    <property type="term" value="F:dihydroxy-acid dehydratase activity"/>
    <property type="evidence" value="ECO:0007669"/>
    <property type="project" value="UniProtKB-UniRule"/>
</dbReference>
<comment type="subunit">
    <text evidence="15">Homodimer.</text>
</comment>
<protein>
    <recommendedName>
        <fullName evidence="14 15">Dihydroxy-acid dehydratase</fullName>
        <shortName evidence="15">DAD</shortName>
        <ecNumber evidence="14 15">4.2.1.9</ecNumber>
    </recommendedName>
</protein>
<dbReference type="UniPathway" id="UPA00049">
    <property type="reaction ID" value="UER00061"/>
</dbReference>
<evidence type="ECO:0000256" key="2">
    <source>
        <dbReference type="ARBA" id="ARBA00006486"/>
    </source>
</evidence>
<evidence type="ECO:0000256" key="3">
    <source>
        <dbReference type="ARBA" id="ARBA00022605"/>
    </source>
</evidence>
<dbReference type="InterPro" id="IPR056740">
    <property type="entry name" value="ILV_EDD_C"/>
</dbReference>
<dbReference type="AlphaFoldDB" id="A0A3L7DXH8"/>
<dbReference type="PANTHER" id="PTHR21000:SF5">
    <property type="entry name" value="DIHYDROXY-ACID DEHYDRATASE, MITOCHONDRIAL"/>
    <property type="match status" value="1"/>
</dbReference>
<comment type="caution">
    <text evidence="18">The sequence shown here is derived from an EMBL/GenBank/DDBJ whole genome shotgun (WGS) entry which is preliminary data.</text>
</comment>
<dbReference type="InterPro" id="IPR000581">
    <property type="entry name" value="ILV_EDD_N"/>
</dbReference>
<dbReference type="HAMAP" id="MF_00012">
    <property type="entry name" value="IlvD"/>
    <property type="match status" value="1"/>
</dbReference>
<keyword evidence="5 15" id="KW-0479">Metal-binding</keyword>
<dbReference type="GO" id="GO:0000287">
    <property type="term" value="F:magnesium ion binding"/>
    <property type="evidence" value="ECO:0007669"/>
    <property type="project" value="UniProtKB-UniRule"/>
</dbReference>
<evidence type="ECO:0000256" key="4">
    <source>
        <dbReference type="ARBA" id="ARBA00022714"/>
    </source>
</evidence>
<organism evidence="18 19">
    <name type="scientific">Seongchinamella sediminis</name>
    <dbReference type="NCBI Taxonomy" id="2283635"/>
    <lineage>
        <taxon>Bacteria</taxon>
        <taxon>Pseudomonadati</taxon>
        <taxon>Pseudomonadota</taxon>
        <taxon>Gammaproteobacteria</taxon>
        <taxon>Cellvibrionales</taxon>
        <taxon>Halieaceae</taxon>
        <taxon>Seongchinamella</taxon>
    </lineage>
</organism>
<dbReference type="Gene3D" id="3.50.30.80">
    <property type="entry name" value="IlvD/EDD C-terminal domain-like"/>
    <property type="match status" value="1"/>
</dbReference>
<comment type="pathway">
    <text evidence="13 15">Amino-acid biosynthesis; L-isoleucine biosynthesis; L-isoleucine from 2-oxobutanoate: step 3/4.</text>
</comment>
<feature type="binding site" description="via carbamate group" evidence="15">
    <location>
        <position position="132"/>
    </location>
    <ligand>
        <name>Mg(2+)</name>
        <dbReference type="ChEBI" id="CHEBI:18420"/>
    </ligand>
</feature>
<dbReference type="FunFam" id="3.50.30.80:FF:000001">
    <property type="entry name" value="Dihydroxy-acid dehydratase"/>
    <property type="match status" value="1"/>
</dbReference>
<evidence type="ECO:0000256" key="6">
    <source>
        <dbReference type="ARBA" id="ARBA00022842"/>
    </source>
</evidence>
<keyword evidence="10 15" id="KW-0100">Branched-chain amino acid biosynthesis</keyword>
<feature type="modified residue" description="N6-carboxylysine" evidence="15">
    <location>
        <position position="132"/>
    </location>
</feature>
<proteinExistence type="inferred from homology"/>
<dbReference type="Pfam" id="PF00920">
    <property type="entry name" value="ILVD_EDD_N"/>
    <property type="match status" value="1"/>
</dbReference>
<keyword evidence="9 15" id="KW-0456">Lyase</keyword>
<evidence type="ECO:0000256" key="14">
    <source>
        <dbReference type="ARBA" id="ARBA00029490"/>
    </source>
</evidence>
<dbReference type="OrthoDB" id="9807077at2"/>
<comment type="catalytic activity">
    <reaction evidence="11">
        <text>(2R)-2,3-dihydroxy-3-methylbutanoate = 3-methyl-2-oxobutanoate + H2O</text>
        <dbReference type="Rhea" id="RHEA:24809"/>
        <dbReference type="ChEBI" id="CHEBI:11851"/>
        <dbReference type="ChEBI" id="CHEBI:15377"/>
        <dbReference type="ChEBI" id="CHEBI:49072"/>
        <dbReference type="EC" id="4.2.1.9"/>
    </reaction>
    <physiologicalReaction direction="left-to-right" evidence="11">
        <dbReference type="Rhea" id="RHEA:24810"/>
    </physiologicalReaction>
</comment>
<keyword evidence="8 15" id="KW-0411">Iron-sulfur</keyword>
<comment type="catalytic activity">
    <reaction evidence="15">
        <text>(2R,3R)-2,3-dihydroxy-3-methylpentanoate = (S)-3-methyl-2-oxopentanoate + H2O</text>
        <dbReference type="Rhea" id="RHEA:27694"/>
        <dbReference type="ChEBI" id="CHEBI:15377"/>
        <dbReference type="ChEBI" id="CHEBI:35146"/>
        <dbReference type="ChEBI" id="CHEBI:49258"/>
        <dbReference type="EC" id="4.2.1.9"/>
    </reaction>
</comment>
<feature type="active site" description="Proton acceptor" evidence="15">
    <location>
        <position position="478"/>
    </location>
</feature>
<reference evidence="18 19" key="1">
    <citation type="submission" date="2018-07" db="EMBL/GenBank/DDBJ databases">
        <title>Halioglobus sp. genome submission.</title>
        <authorList>
            <person name="Ye M.-Q."/>
            <person name="Du Z.-J."/>
        </authorList>
    </citation>
    <scope>NUCLEOTIDE SEQUENCE [LARGE SCALE GENOMIC DNA]</scope>
    <source>
        <strain evidence="18 19">U0301</strain>
    </source>
</reference>
<evidence type="ECO:0000256" key="13">
    <source>
        <dbReference type="ARBA" id="ARBA00029437"/>
    </source>
</evidence>
<dbReference type="InterPro" id="IPR042096">
    <property type="entry name" value="Dihydro-acid_dehy_C"/>
</dbReference>